<protein>
    <submittedName>
        <fullName evidence="12">Bacteriocin/lantibiotic efflux ABC transporter, permease/ATP-binding protein</fullName>
    </submittedName>
</protein>
<dbReference type="PROSITE" id="PS00211">
    <property type="entry name" value="ABC_TRANSPORTER_1"/>
    <property type="match status" value="1"/>
</dbReference>
<dbReference type="SUPFAM" id="SSF52540">
    <property type="entry name" value="P-loop containing nucleoside triphosphate hydrolases"/>
    <property type="match status" value="1"/>
</dbReference>
<dbReference type="GO" id="GO:0008233">
    <property type="term" value="F:peptidase activity"/>
    <property type="evidence" value="ECO:0007669"/>
    <property type="project" value="InterPro"/>
</dbReference>
<sequence>MLQPVYQSIYTLFLLLREEVLGKDILIQESKDNVVPDKKKLHSFAKKNLLKLQFSKKKLSVKKLQKRTPFIFFTKEGQPSVVASLSKEGVLIQRPGKDPAQFQLSDIQKVWSGEVIFVKDTAKFGLWWFVPEFLRYRNTLLEIVSFSCVLKIVALILPLIFQVVIDKVVVNNALSTMIILLVALLSANIFEIALTSIREYLLLHTANRIDIGLGVRLFKHLIHLPIAFFESKSVGLLVSRAQEINSVREFFTGQALLSVIDFVFLFITFFVMYYISPKIALIVATTVPFYFISAWLLTPKLIKYIELSFSKGAKNTAFLTESIANSETIKSMALERVMLKRWNKQTSSMVGVNYDLQKLNTFASQMVSIFSKVVSVLALWLAAIEVFALNMTIGQLIAFNMLLSMFQQPLNQLTSLWQEFLQTKIAVERLSSILNTPAEKKKHQASHKLQGKIELRNVSFKYTPTSNLVLENINLTIEVGESVALVGGSGSGKSTIAKLIQGLYVPDFGDIYIDNVNINKIDVHSLRNQIGVVLQENYLFQESVRLNIAHKNPTLPIEQVIEAAKTSGADEFIRKMQLGYNTEIQEGGKSLSGGQRQRIAFARAIIDKPKLLILDEATSALDEESQALIRQNMTAISHGKTVIIIAHRLSTIRSCDRVVVINKGKITNILTGEDKVKYLALIPS</sequence>
<dbReference type="GO" id="GO:0034040">
    <property type="term" value="F:ATPase-coupled lipid transmembrane transporter activity"/>
    <property type="evidence" value="ECO:0007669"/>
    <property type="project" value="TreeGrafter"/>
</dbReference>
<feature type="transmembrane region" description="Helical" evidence="9">
    <location>
        <begin position="376"/>
        <end position="403"/>
    </location>
</feature>
<dbReference type="InterPro" id="IPR003439">
    <property type="entry name" value="ABC_transporter-like_ATP-bd"/>
</dbReference>
<dbReference type="Pfam" id="PF00005">
    <property type="entry name" value="ABC_tran"/>
    <property type="match status" value="1"/>
</dbReference>
<comment type="subcellular location">
    <subcellularLocation>
        <location evidence="1">Cell membrane</location>
        <topology evidence="1">Multi-pass membrane protein</topology>
    </subcellularLocation>
</comment>
<evidence type="ECO:0000256" key="7">
    <source>
        <dbReference type="ARBA" id="ARBA00022989"/>
    </source>
</evidence>
<organism evidence="13 14">
    <name type="scientific">Bathymodiolus thermophilus thioautotrophic gill symbiont</name>
    <dbReference type="NCBI Taxonomy" id="2360"/>
    <lineage>
        <taxon>Bacteria</taxon>
        <taxon>Pseudomonadati</taxon>
        <taxon>Pseudomonadota</taxon>
        <taxon>Gammaproteobacteria</taxon>
        <taxon>sulfur-oxidizing symbionts</taxon>
    </lineage>
</organism>
<keyword evidence="8 9" id="KW-0472">Membrane</keyword>
<dbReference type="Pfam" id="PF00664">
    <property type="entry name" value="ABC_membrane"/>
    <property type="match status" value="1"/>
</dbReference>
<dbReference type="CDD" id="cd18588">
    <property type="entry name" value="ABC_6TM_CyaB_HlyB_like"/>
    <property type="match status" value="1"/>
</dbReference>
<feature type="transmembrane region" description="Helical" evidence="9">
    <location>
        <begin position="250"/>
        <end position="273"/>
    </location>
</feature>
<dbReference type="Gene3D" id="1.20.1560.10">
    <property type="entry name" value="ABC transporter type 1, transmembrane domain"/>
    <property type="match status" value="1"/>
</dbReference>
<keyword evidence="5" id="KW-0547">Nucleotide-binding</keyword>
<dbReference type="Gene3D" id="3.40.50.300">
    <property type="entry name" value="P-loop containing nucleotide triphosphate hydrolases"/>
    <property type="match status" value="1"/>
</dbReference>
<dbReference type="FunFam" id="3.40.50.300:FF:000299">
    <property type="entry name" value="ABC transporter ATP-binding protein/permease"/>
    <property type="match status" value="1"/>
</dbReference>
<evidence type="ECO:0000256" key="8">
    <source>
        <dbReference type="ARBA" id="ARBA00023136"/>
    </source>
</evidence>
<keyword evidence="2" id="KW-0813">Transport</keyword>
<dbReference type="InterPro" id="IPR011527">
    <property type="entry name" value="ABC1_TM_dom"/>
</dbReference>
<dbReference type="GO" id="GO:0005886">
    <property type="term" value="C:plasma membrane"/>
    <property type="evidence" value="ECO:0007669"/>
    <property type="project" value="UniProtKB-SubCell"/>
</dbReference>
<keyword evidence="15" id="KW-1185">Reference proteome</keyword>
<dbReference type="InterPro" id="IPR017871">
    <property type="entry name" value="ABC_transporter-like_CS"/>
</dbReference>
<dbReference type="GO" id="GO:0140359">
    <property type="term" value="F:ABC-type transporter activity"/>
    <property type="evidence" value="ECO:0007669"/>
    <property type="project" value="InterPro"/>
</dbReference>
<dbReference type="SUPFAM" id="SSF90123">
    <property type="entry name" value="ABC transporter transmembrane region"/>
    <property type="match status" value="1"/>
</dbReference>
<keyword evidence="4 9" id="KW-0812">Transmembrane</keyword>
<keyword evidence="3" id="KW-1003">Cell membrane</keyword>
<evidence type="ECO:0000313" key="13">
    <source>
        <dbReference type="EMBL" id="OIR23872.1"/>
    </source>
</evidence>
<evidence type="ECO:0000313" key="15">
    <source>
        <dbReference type="Proteomes" id="UP000643672"/>
    </source>
</evidence>
<feature type="transmembrane region" description="Helical" evidence="9">
    <location>
        <begin position="173"/>
        <end position="194"/>
    </location>
</feature>
<dbReference type="Gene3D" id="3.90.70.10">
    <property type="entry name" value="Cysteine proteinases"/>
    <property type="match status" value="1"/>
</dbReference>
<dbReference type="GO" id="GO:0005524">
    <property type="term" value="F:ATP binding"/>
    <property type="evidence" value="ECO:0007669"/>
    <property type="project" value="UniProtKB-KW"/>
</dbReference>
<dbReference type="InterPro" id="IPR005074">
    <property type="entry name" value="Peptidase_C39"/>
</dbReference>
<dbReference type="AlphaFoldDB" id="A0A1J5TSI6"/>
<gene>
    <name evidence="13" type="ORF">BGC33_08400</name>
    <name evidence="12" type="ORF">THERMOS_538</name>
</gene>
<reference evidence="14" key="1">
    <citation type="submission" date="2016-09" db="EMBL/GenBank/DDBJ databases">
        <title>Genome Sequence of Bathymodiolus thermophilus sulfur-oxidizing gill endosymbiont.</title>
        <authorList>
            <person name="Ponnudurai R."/>
            <person name="Kleiner M."/>
            <person name="Sayavedra L."/>
            <person name="Thuermer A."/>
            <person name="Felbeck H."/>
            <person name="Schlueter R."/>
            <person name="Schweder T."/>
            <person name="Markert S."/>
        </authorList>
    </citation>
    <scope>NUCLEOTIDE SEQUENCE [LARGE SCALE GENOMIC DNA]</scope>
    <source>
        <strain evidence="14">BAT/CrabSpa'14</strain>
    </source>
</reference>
<evidence type="ECO:0000259" key="11">
    <source>
        <dbReference type="PROSITE" id="PS50929"/>
    </source>
</evidence>
<evidence type="ECO:0000256" key="3">
    <source>
        <dbReference type="ARBA" id="ARBA00022475"/>
    </source>
</evidence>
<reference evidence="13" key="2">
    <citation type="journal article" date="2017" name="Stand. Genomic Sci.">
        <title>Genome sequence of the sulfur-oxidizing Bathymodiolus thermophilus gill endosymbiont.</title>
        <authorList>
            <person name="Ponnudurai R."/>
            <person name="Sayavedra L."/>
            <person name="Kleiner M."/>
            <person name="Heiden S.E."/>
            <person name="Thurmer A."/>
            <person name="Felbeck H."/>
            <person name="Schluter R."/>
            <person name="Sievert S.M."/>
            <person name="Daniel R."/>
            <person name="Schweder T."/>
            <person name="Markert S."/>
        </authorList>
    </citation>
    <scope>NUCLEOTIDE SEQUENCE</scope>
    <source>
        <strain evidence="13">BAT/CrabSpa'14</strain>
    </source>
</reference>
<evidence type="ECO:0000256" key="6">
    <source>
        <dbReference type="ARBA" id="ARBA00022840"/>
    </source>
</evidence>
<feature type="domain" description="ABC transporter" evidence="10">
    <location>
        <begin position="453"/>
        <end position="684"/>
    </location>
</feature>
<reference evidence="12 15" key="3">
    <citation type="submission" date="2020-05" db="EMBL/GenBank/DDBJ databases">
        <authorList>
            <person name="Petersen J."/>
            <person name="Sayavedra L."/>
        </authorList>
    </citation>
    <scope>NUCLEOTIDE SEQUENCE [LARGE SCALE GENOMIC DNA]</scope>
    <source>
        <strain evidence="12">B thermophilus SOXS</strain>
    </source>
</reference>
<comment type="caution">
    <text evidence="13">The sequence shown here is derived from an EMBL/GenBank/DDBJ whole genome shotgun (WGS) entry which is preliminary data.</text>
</comment>
<name>A0A1J5TSI6_9GAMM</name>
<evidence type="ECO:0000259" key="10">
    <source>
        <dbReference type="PROSITE" id="PS50893"/>
    </source>
</evidence>
<evidence type="ECO:0000256" key="1">
    <source>
        <dbReference type="ARBA" id="ARBA00004651"/>
    </source>
</evidence>
<dbReference type="PANTHER" id="PTHR24221">
    <property type="entry name" value="ATP-BINDING CASSETTE SUB-FAMILY B"/>
    <property type="match status" value="1"/>
</dbReference>
<dbReference type="EMBL" id="CAESAQ020000032">
    <property type="protein sequence ID" value="CAB5496645.1"/>
    <property type="molecule type" value="Genomic_DNA"/>
</dbReference>
<dbReference type="PROSITE" id="PS50929">
    <property type="entry name" value="ABC_TM1F"/>
    <property type="match status" value="1"/>
</dbReference>
<dbReference type="SMART" id="SM00382">
    <property type="entry name" value="AAA"/>
    <property type="match status" value="1"/>
</dbReference>
<dbReference type="InterPro" id="IPR036640">
    <property type="entry name" value="ABC1_TM_sf"/>
</dbReference>
<evidence type="ECO:0000313" key="12">
    <source>
        <dbReference type="EMBL" id="CAB5496645.1"/>
    </source>
</evidence>
<dbReference type="Proteomes" id="UP000182798">
    <property type="component" value="Unassembled WGS sequence"/>
</dbReference>
<dbReference type="GO" id="GO:0006508">
    <property type="term" value="P:proteolysis"/>
    <property type="evidence" value="ECO:0007669"/>
    <property type="project" value="InterPro"/>
</dbReference>
<evidence type="ECO:0000256" key="9">
    <source>
        <dbReference type="SAM" id="Phobius"/>
    </source>
</evidence>
<feature type="domain" description="ABC transmembrane type-1" evidence="11">
    <location>
        <begin position="143"/>
        <end position="422"/>
    </location>
</feature>
<keyword evidence="6 12" id="KW-0067">ATP-binding</keyword>
<dbReference type="Proteomes" id="UP000643672">
    <property type="component" value="Unassembled WGS sequence"/>
</dbReference>
<dbReference type="PROSITE" id="PS50893">
    <property type="entry name" value="ABC_TRANSPORTER_2"/>
    <property type="match status" value="1"/>
</dbReference>
<keyword evidence="7 9" id="KW-1133">Transmembrane helix</keyword>
<evidence type="ECO:0000256" key="5">
    <source>
        <dbReference type="ARBA" id="ARBA00022741"/>
    </source>
</evidence>
<evidence type="ECO:0000313" key="14">
    <source>
        <dbReference type="Proteomes" id="UP000182798"/>
    </source>
</evidence>
<accession>A0A1J5TSI6</accession>
<feature type="transmembrane region" description="Helical" evidence="9">
    <location>
        <begin position="140"/>
        <end position="161"/>
    </location>
</feature>
<dbReference type="InterPro" id="IPR003593">
    <property type="entry name" value="AAA+_ATPase"/>
</dbReference>
<dbReference type="InterPro" id="IPR027417">
    <property type="entry name" value="P-loop_NTPase"/>
</dbReference>
<dbReference type="GO" id="GO:0016887">
    <property type="term" value="F:ATP hydrolysis activity"/>
    <property type="evidence" value="ECO:0007669"/>
    <property type="project" value="InterPro"/>
</dbReference>
<dbReference type="InterPro" id="IPR039421">
    <property type="entry name" value="Type_1_exporter"/>
</dbReference>
<evidence type="ECO:0000256" key="4">
    <source>
        <dbReference type="ARBA" id="ARBA00022692"/>
    </source>
</evidence>
<evidence type="ECO:0000256" key="2">
    <source>
        <dbReference type="ARBA" id="ARBA00022448"/>
    </source>
</evidence>
<dbReference type="Pfam" id="PF03412">
    <property type="entry name" value="Peptidase_C39"/>
    <property type="match status" value="1"/>
</dbReference>
<dbReference type="PANTHER" id="PTHR24221:SF647">
    <property type="entry name" value="BLL6336 PROTEIN"/>
    <property type="match status" value="1"/>
</dbReference>
<feature type="transmembrane region" description="Helical" evidence="9">
    <location>
        <begin position="279"/>
        <end position="298"/>
    </location>
</feature>
<proteinExistence type="predicted"/>
<dbReference type="EMBL" id="MIQH01001039">
    <property type="protein sequence ID" value="OIR23872.1"/>
    <property type="molecule type" value="Genomic_DNA"/>
</dbReference>